<keyword evidence="2" id="KW-1185">Reference proteome</keyword>
<evidence type="ECO:0000313" key="2">
    <source>
        <dbReference type="Proteomes" id="UP000224567"/>
    </source>
</evidence>
<dbReference type="STRING" id="33114.A0A2G2VIF5"/>
<organism evidence="1 2">
    <name type="scientific">Capsicum baccatum</name>
    <name type="common">Peruvian pepper</name>
    <dbReference type="NCBI Taxonomy" id="33114"/>
    <lineage>
        <taxon>Eukaryota</taxon>
        <taxon>Viridiplantae</taxon>
        <taxon>Streptophyta</taxon>
        <taxon>Embryophyta</taxon>
        <taxon>Tracheophyta</taxon>
        <taxon>Spermatophyta</taxon>
        <taxon>Magnoliopsida</taxon>
        <taxon>eudicotyledons</taxon>
        <taxon>Gunneridae</taxon>
        <taxon>Pentapetalae</taxon>
        <taxon>asterids</taxon>
        <taxon>lamiids</taxon>
        <taxon>Solanales</taxon>
        <taxon>Solanaceae</taxon>
        <taxon>Solanoideae</taxon>
        <taxon>Capsiceae</taxon>
        <taxon>Capsicum</taxon>
    </lineage>
</organism>
<accession>A0A2G2VIF5</accession>
<comment type="caution">
    <text evidence="1">The sequence shown here is derived from an EMBL/GenBank/DDBJ whole genome shotgun (WGS) entry which is preliminary data.</text>
</comment>
<evidence type="ECO:0000313" key="1">
    <source>
        <dbReference type="EMBL" id="PHT32765.1"/>
    </source>
</evidence>
<name>A0A2G2VIF5_CAPBA</name>
<reference evidence="1 2" key="1">
    <citation type="journal article" date="2017" name="Genome Biol.">
        <title>New reference genome sequences of hot pepper reveal the massive evolution of plant disease-resistance genes by retroduplication.</title>
        <authorList>
            <person name="Kim S."/>
            <person name="Park J."/>
            <person name="Yeom S.I."/>
            <person name="Kim Y.M."/>
            <person name="Seo E."/>
            <person name="Kim K.T."/>
            <person name="Kim M.S."/>
            <person name="Lee J.M."/>
            <person name="Cheong K."/>
            <person name="Shin H.S."/>
            <person name="Kim S.B."/>
            <person name="Han K."/>
            <person name="Lee J."/>
            <person name="Park M."/>
            <person name="Lee H.A."/>
            <person name="Lee H.Y."/>
            <person name="Lee Y."/>
            <person name="Oh S."/>
            <person name="Lee J.H."/>
            <person name="Choi E."/>
            <person name="Choi E."/>
            <person name="Lee S.E."/>
            <person name="Jeon J."/>
            <person name="Kim H."/>
            <person name="Choi G."/>
            <person name="Song H."/>
            <person name="Lee J."/>
            <person name="Lee S.C."/>
            <person name="Kwon J.K."/>
            <person name="Lee H.Y."/>
            <person name="Koo N."/>
            <person name="Hong Y."/>
            <person name="Kim R.W."/>
            <person name="Kang W.H."/>
            <person name="Huh J.H."/>
            <person name="Kang B.C."/>
            <person name="Yang T.J."/>
            <person name="Lee Y.H."/>
            <person name="Bennetzen J.L."/>
            <person name="Choi D."/>
        </authorList>
    </citation>
    <scope>NUCLEOTIDE SEQUENCE [LARGE SCALE GENOMIC DNA]</scope>
    <source>
        <strain evidence="2">cv. PBC81</strain>
    </source>
</reference>
<gene>
    <name evidence="1" type="ORF">CQW23_29102</name>
</gene>
<sequence length="153" mass="16575">MKTLFPAAFAVERFTSVSSFSVMLALLWSIREALISCAEKMSLTLLIVVTDSGCASVVAATDAATPTLKHIERATIASATPVTYRVRCGARYSMSRLHCIANEPNVNGPEGMCLMLNASSKRLIPATFRSRLQFVLCQILSVEEATLDSKRAS</sequence>
<proteinExistence type="predicted"/>
<protein>
    <submittedName>
        <fullName evidence="1">Uncharacterized protein</fullName>
    </submittedName>
</protein>
<dbReference type="EMBL" id="MLFT02000012">
    <property type="protein sequence ID" value="PHT32765.1"/>
    <property type="molecule type" value="Genomic_DNA"/>
</dbReference>
<dbReference type="OrthoDB" id="10576063at2759"/>
<dbReference type="Proteomes" id="UP000224567">
    <property type="component" value="Unassembled WGS sequence"/>
</dbReference>
<dbReference type="AlphaFoldDB" id="A0A2G2VIF5"/>
<reference evidence="2" key="2">
    <citation type="journal article" date="2017" name="J. Anim. Genet.">
        <title>Multiple reference genome sequences of hot pepper reveal the massive evolution of plant disease resistance genes by retroduplication.</title>
        <authorList>
            <person name="Kim S."/>
            <person name="Park J."/>
            <person name="Yeom S.-I."/>
            <person name="Kim Y.-M."/>
            <person name="Seo E."/>
            <person name="Kim K.-T."/>
            <person name="Kim M.-S."/>
            <person name="Lee J.M."/>
            <person name="Cheong K."/>
            <person name="Shin H.-S."/>
            <person name="Kim S.-B."/>
            <person name="Han K."/>
            <person name="Lee J."/>
            <person name="Park M."/>
            <person name="Lee H.-A."/>
            <person name="Lee H.-Y."/>
            <person name="Lee Y."/>
            <person name="Oh S."/>
            <person name="Lee J.H."/>
            <person name="Choi E."/>
            <person name="Choi E."/>
            <person name="Lee S.E."/>
            <person name="Jeon J."/>
            <person name="Kim H."/>
            <person name="Choi G."/>
            <person name="Song H."/>
            <person name="Lee J."/>
            <person name="Lee S.-C."/>
            <person name="Kwon J.-K."/>
            <person name="Lee H.-Y."/>
            <person name="Koo N."/>
            <person name="Hong Y."/>
            <person name="Kim R.W."/>
            <person name="Kang W.-H."/>
            <person name="Huh J.H."/>
            <person name="Kang B.-C."/>
            <person name="Yang T.-J."/>
            <person name="Lee Y.-H."/>
            <person name="Bennetzen J.L."/>
            <person name="Choi D."/>
        </authorList>
    </citation>
    <scope>NUCLEOTIDE SEQUENCE [LARGE SCALE GENOMIC DNA]</scope>
    <source>
        <strain evidence="2">cv. PBC81</strain>
    </source>
</reference>